<dbReference type="Proteomes" id="UP000245431">
    <property type="component" value="Chromosome PVE_r2"/>
</dbReference>
<name>A0A1D3K766_PSEVE</name>
<gene>
    <name evidence="1" type="ORF">PVE_R2G0154</name>
</gene>
<organism evidence="1 2">
    <name type="scientific">Pseudomonas veronii 1YdBTEX2</name>
    <dbReference type="NCBI Taxonomy" id="1295141"/>
    <lineage>
        <taxon>Bacteria</taxon>
        <taxon>Pseudomonadati</taxon>
        <taxon>Pseudomonadota</taxon>
        <taxon>Gammaproteobacteria</taxon>
        <taxon>Pseudomonadales</taxon>
        <taxon>Pseudomonadaceae</taxon>
        <taxon>Pseudomonas</taxon>
    </lineage>
</organism>
<protein>
    <submittedName>
        <fullName evidence="1">Uncharacterized protein</fullName>
    </submittedName>
</protein>
<dbReference type="EMBL" id="LT599584">
    <property type="protein sequence ID" value="SBW84183.1"/>
    <property type="molecule type" value="Genomic_DNA"/>
</dbReference>
<reference evidence="2" key="1">
    <citation type="submission" date="2016-07" db="EMBL/GenBank/DDBJ databases">
        <authorList>
            <person name="Florea S."/>
            <person name="Webb J.S."/>
            <person name="Jaromczyk J."/>
            <person name="Schardl C.L."/>
        </authorList>
    </citation>
    <scope>NUCLEOTIDE SEQUENCE [LARGE SCALE GENOMIC DNA]</scope>
    <source>
        <strain evidence="2">1YdBTEX2</strain>
    </source>
</reference>
<evidence type="ECO:0000313" key="1">
    <source>
        <dbReference type="EMBL" id="SBW84183.1"/>
    </source>
</evidence>
<evidence type="ECO:0000313" key="2">
    <source>
        <dbReference type="Proteomes" id="UP000245431"/>
    </source>
</evidence>
<sequence length="65" mass="7505">MKLSVEFLLQLSQADVPTWEEFESISIQLDDESLKRLNDVAQRIQSGCSNEDEARTEGTSKRFER</sequence>
<dbReference type="AlphaFoldDB" id="A0A1D3K766"/>
<accession>A0A1D3K766</accession>
<proteinExistence type="predicted"/>